<dbReference type="RefSeq" id="WP_146237364.1">
    <property type="nucleotide sequence ID" value="NZ_QJSX01000016.1"/>
</dbReference>
<evidence type="ECO:0000313" key="2">
    <source>
        <dbReference type="Proteomes" id="UP000248326"/>
    </source>
</evidence>
<dbReference type="Proteomes" id="UP000248326">
    <property type="component" value="Unassembled WGS sequence"/>
</dbReference>
<evidence type="ECO:0000313" key="1">
    <source>
        <dbReference type="EMBL" id="PYE51037.1"/>
    </source>
</evidence>
<name>A0A318S3L0_9DEIO</name>
<reference evidence="1 2" key="1">
    <citation type="submission" date="2018-06" db="EMBL/GenBank/DDBJ databases">
        <title>Genomic Encyclopedia of Type Strains, Phase IV (KMG-IV): sequencing the most valuable type-strain genomes for metagenomic binning, comparative biology and taxonomic classification.</title>
        <authorList>
            <person name="Goeker M."/>
        </authorList>
    </citation>
    <scope>NUCLEOTIDE SEQUENCE [LARGE SCALE GENOMIC DNA]</scope>
    <source>
        <strain evidence="1 2">DSM 18048</strain>
    </source>
</reference>
<comment type="caution">
    <text evidence="1">The sequence shown here is derived from an EMBL/GenBank/DDBJ whole genome shotgun (WGS) entry which is preliminary data.</text>
</comment>
<sequence>MNGTPKVYADFFLVAWDASGKLFGCAPELGERAASFKSIHERAGRTVTRHDVHELAELLKSRTSNRVDDQVVAEVFAELEVLHGNTEGPLQAREQGNLFDFPAEGAS</sequence>
<gene>
    <name evidence="1" type="ORF">DES52_116104</name>
</gene>
<dbReference type="OrthoDB" id="77795at2"/>
<keyword evidence="2" id="KW-1185">Reference proteome</keyword>
<dbReference type="EMBL" id="QJSX01000016">
    <property type="protein sequence ID" value="PYE51037.1"/>
    <property type="molecule type" value="Genomic_DNA"/>
</dbReference>
<protein>
    <submittedName>
        <fullName evidence="1">Uncharacterized protein</fullName>
    </submittedName>
</protein>
<accession>A0A318S3L0</accession>
<organism evidence="1 2">
    <name type="scientific">Deinococcus yavapaiensis KR-236</name>
    <dbReference type="NCBI Taxonomy" id="694435"/>
    <lineage>
        <taxon>Bacteria</taxon>
        <taxon>Thermotogati</taxon>
        <taxon>Deinococcota</taxon>
        <taxon>Deinococci</taxon>
        <taxon>Deinococcales</taxon>
        <taxon>Deinococcaceae</taxon>
        <taxon>Deinococcus</taxon>
    </lineage>
</organism>
<proteinExistence type="predicted"/>
<dbReference type="AlphaFoldDB" id="A0A318S3L0"/>